<name>A0ABZ1BPV3_9FIRM</name>
<accession>A0ABZ1BPV3</accession>
<gene>
    <name evidence="6 9" type="primary">map</name>
    <name evidence="9" type="ORF">VLY81_12010</name>
</gene>
<dbReference type="SUPFAM" id="SSF55920">
    <property type="entry name" value="Creatinase/aminopeptidase"/>
    <property type="match status" value="1"/>
</dbReference>
<dbReference type="Pfam" id="PF00557">
    <property type="entry name" value="Peptidase_M24"/>
    <property type="match status" value="1"/>
</dbReference>
<feature type="binding site" evidence="6">
    <location>
        <position position="232"/>
    </location>
    <ligand>
        <name>a divalent metal cation</name>
        <dbReference type="ChEBI" id="CHEBI:60240"/>
        <label>1</label>
    </ligand>
</feature>
<dbReference type="Proteomes" id="UP001333102">
    <property type="component" value="Chromosome"/>
</dbReference>
<dbReference type="PANTHER" id="PTHR43330">
    <property type="entry name" value="METHIONINE AMINOPEPTIDASE"/>
    <property type="match status" value="1"/>
</dbReference>
<dbReference type="PROSITE" id="PS00680">
    <property type="entry name" value="MAP_1"/>
    <property type="match status" value="1"/>
</dbReference>
<feature type="binding site" evidence="6">
    <location>
        <position position="201"/>
    </location>
    <ligand>
        <name>a divalent metal cation</name>
        <dbReference type="ChEBI" id="CHEBI:60240"/>
        <label>2</label>
        <note>catalytic</note>
    </ligand>
</feature>
<sequence>MIVLKRPDEIARMRAAGRIVGQLLEEIGRRIRPGVTTAELDRFAEAFIRERGAVPSFKGYRGYPASICTSINEQVVHGIPAARRLREGDILSVDVGVVLDGYHGDAARTFPVGDVDERALRLLEVTEQALWAGIEQARVGHHLSDIGHAIQRLVEGAGLSVVREFVGHGIGRQMHEEPQVPNYGLPGRGIRLRAGMTLAVEPMVNEGGSDVTILEDHWTAVTVDGSRSAHFEHTVAITDGGPVVLTLP</sequence>
<keyword evidence="3 6" id="KW-0645">Protease</keyword>
<feature type="binding site" evidence="6">
    <location>
        <position position="168"/>
    </location>
    <ligand>
        <name>a divalent metal cation</name>
        <dbReference type="ChEBI" id="CHEBI:60240"/>
        <label>2</label>
        <note>catalytic</note>
    </ligand>
</feature>
<dbReference type="InterPro" id="IPR036005">
    <property type="entry name" value="Creatinase/aminopeptidase-like"/>
</dbReference>
<feature type="binding site" evidence="6">
    <location>
        <position position="94"/>
    </location>
    <ligand>
        <name>a divalent metal cation</name>
        <dbReference type="ChEBI" id="CHEBI:60240"/>
        <label>1</label>
    </ligand>
</feature>
<organism evidence="9 10">
    <name type="scientific">Geochorda subterranea</name>
    <dbReference type="NCBI Taxonomy" id="3109564"/>
    <lineage>
        <taxon>Bacteria</taxon>
        <taxon>Bacillati</taxon>
        <taxon>Bacillota</taxon>
        <taxon>Limnochordia</taxon>
        <taxon>Limnochordales</taxon>
        <taxon>Geochordaceae</taxon>
        <taxon>Geochorda</taxon>
    </lineage>
</organism>
<evidence type="ECO:0000313" key="10">
    <source>
        <dbReference type="Proteomes" id="UP001333102"/>
    </source>
</evidence>
<dbReference type="InterPro" id="IPR001714">
    <property type="entry name" value="Pept_M24_MAP"/>
</dbReference>
<dbReference type="CDD" id="cd01086">
    <property type="entry name" value="MetAP1"/>
    <property type="match status" value="1"/>
</dbReference>
<dbReference type="Gene3D" id="3.90.230.10">
    <property type="entry name" value="Creatinase/methionine aminopeptidase superfamily"/>
    <property type="match status" value="1"/>
</dbReference>
<dbReference type="RefSeq" id="WP_324668433.1">
    <property type="nucleotide sequence ID" value="NZ_CP141614.1"/>
</dbReference>
<evidence type="ECO:0000313" key="9">
    <source>
        <dbReference type="EMBL" id="WRP14137.1"/>
    </source>
</evidence>
<dbReference type="NCBIfam" id="TIGR00500">
    <property type="entry name" value="met_pdase_I"/>
    <property type="match status" value="1"/>
</dbReference>
<reference evidence="10" key="1">
    <citation type="submission" date="2023-12" db="EMBL/GenBank/DDBJ databases">
        <title>Novel isolates from deep terrestrial aquifers shed light on the physiology and ecology of the class Limnochordia.</title>
        <authorList>
            <person name="Karnachuk O.V."/>
            <person name="Lukina A.P."/>
            <person name="Avakyan M.R."/>
            <person name="Kadnikov V."/>
            <person name="Begmatov S."/>
            <person name="Beletsky A.V."/>
            <person name="Mardanov A.V."/>
            <person name="Ravin N.V."/>
        </authorList>
    </citation>
    <scope>NUCLEOTIDE SEQUENCE [LARGE SCALE GENOMIC DNA]</scope>
    <source>
        <strain evidence="10">LN</strain>
    </source>
</reference>
<comment type="subunit">
    <text evidence="6">Monomer.</text>
</comment>
<evidence type="ECO:0000256" key="2">
    <source>
        <dbReference type="ARBA" id="ARBA00022438"/>
    </source>
</evidence>
<dbReference type="PRINTS" id="PR00599">
    <property type="entry name" value="MAPEPTIDASE"/>
</dbReference>
<evidence type="ECO:0000256" key="3">
    <source>
        <dbReference type="ARBA" id="ARBA00022670"/>
    </source>
</evidence>
<evidence type="ECO:0000259" key="8">
    <source>
        <dbReference type="Pfam" id="PF00557"/>
    </source>
</evidence>
<feature type="domain" description="Peptidase M24" evidence="8">
    <location>
        <begin position="12"/>
        <end position="239"/>
    </location>
</feature>
<keyword evidence="4 6" id="KW-0479">Metal-binding</keyword>
<dbReference type="InterPro" id="IPR002467">
    <property type="entry name" value="Pept_M24A_MAP1"/>
</dbReference>
<dbReference type="HAMAP" id="MF_01974">
    <property type="entry name" value="MetAP_1"/>
    <property type="match status" value="1"/>
</dbReference>
<dbReference type="PANTHER" id="PTHR43330:SF27">
    <property type="entry name" value="METHIONINE AMINOPEPTIDASE"/>
    <property type="match status" value="1"/>
</dbReference>
<comment type="function">
    <text evidence="1 6">Removes the N-terminal methionine from nascent proteins. The N-terminal methionine is often cleaved when the second residue in the primary sequence is small and uncharged (Met-Ala-, Cys, Gly, Pro, Ser, Thr, or Val). Requires deformylation of the N(alpha)-formylated initiator methionine before it can be hydrolyzed.</text>
</comment>
<keyword evidence="5 6" id="KW-0378">Hydrolase</keyword>
<dbReference type="EC" id="3.4.11.18" evidence="6 7"/>
<feature type="binding site" evidence="6">
    <location>
        <position position="105"/>
    </location>
    <ligand>
        <name>a divalent metal cation</name>
        <dbReference type="ChEBI" id="CHEBI:60240"/>
        <label>1</label>
    </ligand>
</feature>
<feature type="binding site" evidence="6">
    <location>
        <position position="175"/>
    </location>
    <ligand>
        <name>substrate</name>
    </ligand>
</feature>
<evidence type="ECO:0000256" key="1">
    <source>
        <dbReference type="ARBA" id="ARBA00002521"/>
    </source>
</evidence>
<comment type="cofactor">
    <cofactor evidence="6">
        <name>Co(2+)</name>
        <dbReference type="ChEBI" id="CHEBI:48828"/>
    </cofactor>
    <cofactor evidence="6">
        <name>Zn(2+)</name>
        <dbReference type="ChEBI" id="CHEBI:29105"/>
    </cofactor>
    <cofactor evidence="6">
        <name>Mn(2+)</name>
        <dbReference type="ChEBI" id="CHEBI:29035"/>
    </cofactor>
    <cofactor evidence="6">
        <name>Fe(2+)</name>
        <dbReference type="ChEBI" id="CHEBI:29033"/>
    </cofactor>
    <text evidence="6">Binds 2 divalent metal cations per subunit. Has a high-affinity and a low affinity metal-binding site. The true nature of the physiological cofactor is under debate. The enzyme is active with cobalt, zinc, manganese or divalent iron ions. Most likely, methionine aminopeptidases function as mononuclear Fe(2+)-metalloproteases under physiological conditions, and the catalytically relevant metal-binding site has been assigned to the histidine-containing high-affinity site.</text>
</comment>
<protein>
    <recommendedName>
        <fullName evidence="6 7">Methionine aminopeptidase</fullName>
        <shortName evidence="6">MAP</shortName>
        <shortName evidence="6">MetAP</shortName>
        <ecNumber evidence="6 7">3.4.11.18</ecNumber>
    </recommendedName>
    <alternativeName>
        <fullName evidence="6">Peptidase M</fullName>
    </alternativeName>
</protein>
<keyword evidence="10" id="KW-1185">Reference proteome</keyword>
<feature type="binding site" evidence="6">
    <location>
        <position position="232"/>
    </location>
    <ligand>
        <name>a divalent metal cation</name>
        <dbReference type="ChEBI" id="CHEBI:60240"/>
        <label>2</label>
        <note>catalytic</note>
    </ligand>
</feature>
<evidence type="ECO:0000256" key="7">
    <source>
        <dbReference type="RuleBase" id="RU003653"/>
    </source>
</evidence>
<dbReference type="GO" id="GO:0004239">
    <property type="term" value="F:initiator methionyl aminopeptidase activity"/>
    <property type="evidence" value="ECO:0007669"/>
    <property type="project" value="UniProtKB-EC"/>
</dbReference>
<dbReference type="InterPro" id="IPR000994">
    <property type="entry name" value="Pept_M24"/>
</dbReference>
<feature type="binding site" evidence="6">
    <location>
        <position position="77"/>
    </location>
    <ligand>
        <name>substrate</name>
    </ligand>
</feature>
<evidence type="ECO:0000256" key="5">
    <source>
        <dbReference type="ARBA" id="ARBA00022801"/>
    </source>
</evidence>
<dbReference type="EMBL" id="CP141614">
    <property type="protein sequence ID" value="WRP14137.1"/>
    <property type="molecule type" value="Genomic_DNA"/>
</dbReference>
<comment type="similarity">
    <text evidence="6">Belongs to the peptidase M24A family. Methionine aminopeptidase type 1 subfamily.</text>
</comment>
<proteinExistence type="inferred from homology"/>
<keyword evidence="2 6" id="KW-0031">Aminopeptidase</keyword>
<feature type="binding site" evidence="6">
    <location>
        <position position="105"/>
    </location>
    <ligand>
        <name>a divalent metal cation</name>
        <dbReference type="ChEBI" id="CHEBI:60240"/>
        <label>2</label>
        <note>catalytic</note>
    </ligand>
</feature>
<evidence type="ECO:0000256" key="6">
    <source>
        <dbReference type="HAMAP-Rule" id="MF_01974"/>
    </source>
</evidence>
<comment type="catalytic activity">
    <reaction evidence="6 7">
        <text>Release of N-terminal amino acids, preferentially methionine, from peptides and arylamides.</text>
        <dbReference type="EC" id="3.4.11.18"/>
    </reaction>
</comment>
<evidence type="ECO:0000256" key="4">
    <source>
        <dbReference type="ARBA" id="ARBA00022723"/>
    </source>
</evidence>